<dbReference type="SUPFAM" id="SSF48350">
    <property type="entry name" value="GTPase activation domain, GAP"/>
    <property type="match status" value="1"/>
</dbReference>
<feature type="compositionally biased region" description="Basic and acidic residues" evidence="2">
    <location>
        <begin position="421"/>
        <end position="434"/>
    </location>
</feature>
<dbReference type="InterPro" id="IPR036034">
    <property type="entry name" value="PDZ_sf"/>
</dbReference>
<dbReference type="WBParaSite" id="TMUE_1000003077.1">
    <property type="protein sequence ID" value="TMUE_1000003077.1"/>
    <property type="gene ID" value="WBGene00294758"/>
</dbReference>
<dbReference type="SMART" id="SM00228">
    <property type="entry name" value="PDZ"/>
    <property type="match status" value="1"/>
</dbReference>
<dbReference type="Proteomes" id="UP000046395">
    <property type="component" value="Unassembled WGS sequence"/>
</dbReference>
<dbReference type="GO" id="GO:0030030">
    <property type="term" value="P:cell projection organization"/>
    <property type="evidence" value="ECO:0007669"/>
    <property type="project" value="TreeGrafter"/>
</dbReference>
<dbReference type="PROSITE" id="PS50238">
    <property type="entry name" value="RHOGAP"/>
    <property type="match status" value="1"/>
</dbReference>
<feature type="compositionally biased region" description="Low complexity" evidence="2">
    <location>
        <begin position="791"/>
        <end position="801"/>
    </location>
</feature>
<dbReference type="InterPro" id="IPR035892">
    <property type="entry name" value="C2_domain_sf"/>
</dbReference>
<reference evidence="7" key="1">
    <citation type="submission" date="2019-12" db="UniProtKB">
        <authorList>
            <consortium name="WormBaseParasite"/>
        </authorList>
    </citation>
    <scope>IDENTIFICATION</scope>
</reference>
<dbReference type="PANTHER" id="PTHR46150">
    <property type="entry name" value="RHO GTPASE-ACTIVATING PROTEIN 100F"/>
    <property type="match status" value="1"/>
</dbReference>
<dbReference type="GO" id="GO:0005096">
    <property type="term" value="F:GTPase activator activity"/>
    <property type="evidence" value="ECO:0007669"/>
    <property type="project" value="UniProtKB-KW"/>
</dbReference>
<sequence>MVHAEMVVLLKASPHCRTPRWATFVLPDVEQSCLAIVVVKSNGRRTAALRCGPTVERFLKTPLSTEEQTIFVDAPCCAIRFFRWAPAVVMSDRQLRGKSLTPIHADITSVRLDEEESLARSKRPRKDRTFPTAPSVRPYLHEQVGWAQLGTSIDHRTRLPRCLPPSFVEKCAISDQPDRPGRLRRFTECHLPEVVGSTRTLSHPAAKPQKDRPSGAMPWDSFRRKKRPSRSKDDIAPAVGCFSKASSSSLEGRQRDLPKEVYQKIKEIDQQTSTLSASNPVGLSARILDRYEYVQQLPNGQEKTYICQTVEMIKKPGQTLGIYLREGNGIDRSSGVFVSRLMEGCDVEKACVLSAGDEIVSVNDVDVTRTSIDDVVVMISIPRRLLLRIRSEKRDPKSAVAFPLPARPMEKPIVVLKQMPREDSKDSVMTDESKPLASSQPLTTAQTSLGTRARLQALNSSTIEPPAEAPCGSKQNIFRKSYPAAGSKTVNEGGLTAQHLGVDQPPARSMSDRWSYSRQLAMHTPRILDGEGRPVGGDGLRRAEQSSPQKLQSGKLSIAADGSTLFHTAYILPPKLQNVSLPSGERTAASRSDRPPSSRLDTLSYGHYKVPSSLPDSVNTANLALYSPRTVVSDSEACTSTYEFAQRCLGARTSTGRAPGSGRALRYPRPNVREPVVGSMKSNSLPRLHNRRTIRWSSELVTKTDEGSLPQTTADVSDSDGVVSAPELSLSPVKYVTDKSGQQPSAKTIDEVFSRAEYQAWVNSTNRQTALRQKPELRPHKEKEPQEPGPSRVSAKSRSSSMPPHGILLPEVPHRTGEPLNLERSPQVSRYPIDISPLPRRRYPLQIASSNVSSFFTSVSPTSADGQSASSPFTGLLIIQIFEGRFLRASNDTEELYCVIEVDSEHRARTEVKNRAVKFQWRESFEIDVWESRVVELYIYSWHPQFRHKLRHRGSLQLLDPLLMPSLLENRSQSFALNLEPRGQLILRLGFLSMLLMYRRQLALRPSTYWGIPLPTLVERESSGYEVPILVIRLIQEIERRGLDSIGLYVLCGSVEKKLCLVSEIETNPLSADLGAEAVPDINVLTSVFKDWLCALPEPLISSCTYQTLVDAWRVCIPEDKEGNIRLIFGVLDCLPNINKCTLIAVMDHLKCVLSQAPYNGLTAAKLCRIFAPLLFCTSVATCVKDKSSNISLLDHKLATRLMGTVLNLWPSRMNNSDSNDSENGASTGPLTKDPVSLINMYWKGGKIPESSC</sequence>
<dbReference type="InterPro" id="IPR008936">
    <property type="entry name" value="Rho_GTPase_activation_prot"/>
</dbReference>
<dbReference type="GO" id="GO:0097060">
    <property type="term" value="C:synaptic membrane"/>
    <property type="evidence" value="ECO:0007669"/>
    <property type="project" value="TreeGrafter"/>
</dbReference>
<feature type="compositionally biased region" description="Basic and acidic residues" evidence="2">
    <location>
        <begin position="773"/>
        <end position="786"/>
    </location>
</feature>
<evidence type="ECO:0000313" key="6">
    <source>
        <dbReference type="Proteomes" id="UP000046395"/>
    </source>
</evidence>
<dbReference type="InterPro" id="IPR052118">
    <property type="entry name" value="Rho-GAP_regulator"/>
</dbReference>
<evidence type="ECO:0000259" key="5">
    <source>
        <dbReference type="PROSITE" id="PS50238"/>
    </source>
</evidence>
<name>A0A5S6Q800_TRIMR</name>
<dbReference type="STRING" id="70415.A0A5S6Q800"/>
<dbReference type="AlphaFoldDB" id="A0A5S6Q800"/>
<evidence type="ECO:0000313" key="7">
    <source>
        <dbReference type="WBParaSite" id="TMUE_1000003077.1"/>
    </source>
</evidence>
<feature type="region of interest" description="Disordered" evidence="2">
    <location>
        <begin position="527"/>
        <end position="555"/>
    </location>
</feature>
<feature type="domain" description="Rho-GAP" evidence="5">
    <location>
        <begin position="1012"/>
        <end position="1214"/>
    </location>
</feature>
<keyword evidence="6" id="KW-1185">Reference proteome</keyword>
<dbReference type="GO" id="GO:0016477">
    <property type="term" value="P:cell migration"/>
    <property type="evidence" value="ECO:0007669"/>
    <property type="project" value="TreeGrafter"/>
</dbReference>
<dbReference type="GO" id="GO:0007165">
    <property type="term" value="P:signal transduction"/>
    <property type="evidence" value="ECO:0007669"/>
    <property type="project" value="InterPro"/>
</dbReference>
<evidence type="ECO:0000259" key="3">
    <source>
        <dbReference type="PROSITE" id="PS50004"/>
    </source>
</evidence>
<dbReference type="Gene3D" id="2.60.40.150">
    <property type="entry name" value="C2 domain"/>
    <property type="match status" value="1"/>
</dbReference>
<dbReference type="InterPro" id="IPR001478">
    <property type="entry name" value="PDZ"/>
</dbReference>
<feature type="region of interest" description="Disordered" evidence="2">
    <location>
        <begin position="197"/>
        <end position="238"/>
    </location>
</feature>
<feature type="domain" description="C2" evidence="3">
    <location>
        <begin position="861"/>
        <end position="975"/>
    </location>
</feature>
<dbReference type="CDD" id="cd06718">
    <property type="entry name" value="PDZ_Par6-like"/>
    <property type="match status" value="1"/>
</dbReference>
<dbReference type="InterPro" id="IPR057459">
    <property type="entry name" value="SYDE1/2_C2"/>
</dbReference>
<feature type="region of interest" description="Disordered" evidence="2">
    <location>
        <begin position="764"/>
        <end position="825"/>
    </location>
</feature>
<dbReference type="SUPFAM" id="SSF50156">
    <property type="entry name" value="PDZ domain-like"/>
    <property type="match status" value="1"/>
</dbReference>
<dbReference type="Pfam" id="PF25336">
    <property type="entry name" value="C2_SYDE"/>
    <property type="match status" value="1"/>
</dbReference>
<dbReference type="Pfam" id="PF00595">
    <property type="entry name" value="PDZ"/>
    <property type="match status" value="1"/>
</dbReference>
<dbReference type="SUPFAM" id="SSF49562">
    <property type="entry name" value="C2 domain (Calcium/lipid-binding domain, CaLB)"/>
    <property type="match status" value="1"/>
</dbReference>
<feature type="region of interest" description="Disordered" evidence="2">
    <location>
        <begin position="578"/>
        <end position="602"/>
    </location>
</feature>
<feature type="region of interest" description="Disordered" evidence="2">
    <location>
        <begin position="1214"/>
        <end position="1233"/>
    </location>
</feature>
<dbReference type="PANTHER" id="PTHR46150:SF3">
    <property type="entry name" value="RHO GTPASE-ACTIVATING PROTEIN 100F"/>
    <property type="match status" value="1"/>
</dbReference>
<organism evidence="6 7">
    <name type="scientific">Trichuris muris</name>
    <name type="common">Mouse whipworm</name>
    <dbReference type="NCBI Taxonomy" id="70415"/>
    <lineage>
        <taxon>Eukaryota</taxon>
        <taxon>Metazoa</taxon>
        <taxon>Ecdysozoa</taxon>
        <taxon>Nematoda</taxon>
        <taxon>Enoplea</taxon>
        <taxon>Dorylaimia</taxon>
        <taxon>Trichinellida</taxon>
        <taxon>Trichuridae</taxon>
        <taxon>Trichuris</taxon>
    </lineage>
</organism>
<dbReference type="InterPro" id="IPR000008">
    <property type="entry name" value="C2_dom"/>
</dbReference>
<keyword evidence="1" id="KW-0343">GTPase activation</keyword>
<evidence type="ECO:0000259" key="4">
    <source>
        <dbReference type="PROSITE" id="PS50106"/>
    </source>
</evidence>
<feature type="compositionally biased region" description="Polar residues" evidence="2">
    <location>
        <begin position="545"/>
        <end position="555"/>
    </location>
</feature>
<evidence type="ECO:0000256" key="2">
    <source>
        <dbReference type="SAM" id="MobiDB-lite"/>
    </source>
</evidence>
<dbReference type="Gene3D" id="1.10.555.10">
    <property type="entry name" value="Rho GTPase activation protein"/>
    <property type="match status" value="1"/>
</dbReference>
<dbReference type="InterPro" id="IPR000198">
    <property type="entry name" value="RhoGAP_dom"/>
</dbReference>
<feature type="compositionally biased region" description="Polar residues" evidence="2">
    <location>
        <begin position="1214"/>
        <end position="1230"/>
    </location>
</feature>
<dbReference type="CDD" id="cd00030">
    <property type="entry name" value="C2"/>
    <property type="match status" value="1"/>
</dbReference>
<dbReference type="GO" id="GO:0046578">
    <property type="term" value="P:regulation of Ras protein signal transduction"/>
    <property type="evidence" value="ECO:0007669"/>
    <property type="project" value="TreeGrafter"/>
</dbReference>
<accession>A0A5S6Q800</accession>
<dbReference type="PROSITE" id="PS50106">
    <property type="entry name" value="PDZ"/>
    <property type="match status" value="1"/>
</dbReference>
<proteinExistence type="predicted"/>
<protein>
    <submittedName>
        <fullName evidence="7">Rho-GAP domain-containing protein</fullName>
    </submittedName>
</protein>
<dbReference type="PROSITE" id="PS50004">
    <property type="entry name" value="C2"/>
    <property type="match status" value="1"/>
</dbReference>
<dbReference type="Gene3D" id="2.30.42.10">
    <property type="match status" value="1"/>
</dbReference>
<feature type="region of interest" description="Disordered" evidence="2">
    <location>
        <begin position="421"/>
        <end position="443"/>
    </location>
</feature>
<dbReference type="SMART" id="SM00324">
    <property type="entry name" value="RhoGAP"/>
    <property type="match status" value="1"/>
</dbReference>
<dbReference type="Pfam" id="PF00620">
    <property type="entry name" value="RhoGAP"/>
    <property type="match status" value="1"/>
</dbReference>
<evidence type="ECO:0000256" key="1">
    <source>
        <dbReference type="ARBA" id="ARBA00022468"/>
    </source>
</evidence>
<feature type="domain" description="PDZ" evidence="4">
    <location>
        <begin position="309"/>
        <end position="379"/>
    </location>
</feature>